<dbReference type="Proteomes" id="UP001500902">
    <property type="component" value="Unassembled WGS sequence"/>
</dbReference>
<keyword evidence="2" id="KW-1185">Reference proteome</keyword>
<evidence type="ECO:0000313" key="2">
    <source>
        <dbReference type="Proteomes" id="UP001500902"/>
    </source>
</evidence>
<comment type="caution">
    <text evidence="1">The sequence shown here is derived from an EMBL/GenBank/DDBJ whole genome shotgun (WGS) entry which is preliminary data.</text>
</comment>
<proteinExistence type="predicted"/>
<name>A0ABP7C218_9ACTN</name>
<organism evidence="1 2">
    <name type="scientific">Nonomuraea antimicrobica</name>
    <dbReference type="NCBI Taxonomy" id="561173"/>
    <lineage>
        <taxon>Bacteria</taxon>
        <taxon>Bacillati</taxon>
        <taxon>Actinomycetota</taxon>
        <taxon>Actinomycetes</taxon>
        <taxon>Streptosporangiales</taxon>
        <taxon>Streptosporangiaceae</taxon>
        <taxon>Nonomuraea</taxon>
    </lineage>
</organism>
<sequence>MTSTTTKAYRAISPSKNVQWSGKTLRMAFLRNAAPPTRSSSALASELPFIAIPHPARLHRHNLDETRAANVTLTGR</sequence>
<gene>
    <name evidence="1" type="ORF">GCM10022224_043830</name>
</gene>
<dbReference type="EMBL" id="BAAAZP010000082">
    <property type="protein sequence ID" value="GAA3674784.1"/>
    <property type="molecule type" value="Genomic_DNA"/>
</dbReference>
<reference evidence="2" key="1">
    <citation type="journal article" date="2019" name="Int. J. Syst. Evol. Microbiol.">
        <title>The Global Catalogue of Microorganisms (GCM) 10K type strain sequencing project: providing services to taxonomists for standard genome sequencing and annotation.</title>
        <authorList>
            <consortium name="The Broad Institute Genomics Platform"/>
            <consortium name="The Broad Institute Genome Sequencing Center for Infectious Disease"/>
            <person name="Wu L."/>
            <person name="Ma J."/>
        </authorList>
    </citation>
    <scope>NUCLEOTIDE SEQUENCE [LARGE SCALE GENOMIC DNA]</scope>
    <source>
        <strain evidence="2">JCM 16904</strain>
    </source>
</reference>
<protein>
    <submittedName>
        <fullName evidence="1">Uncharacterized protein</fullName>
    </submittedName>
</protein>
<evidence type="ECO:0000313" key="1">
    <source>
        <dbReference type="EMBL" id="GAA3674784.1"/>
    </source>
</evidence>
<accession>A0ABP7C218</accession>